<dbReference type="CDD" id="cd08981">
    <property type="entry name" value="GH43_Bt1873-like"/>
    <property type="match status" value="1"/>
</dbReference>
<dbReference type="EMBL" id="FPBK01000007">
    <property type="protein sequence ID" value="SFU56159.1"/>
    <property type="molecule type" value="Genomic_DNA"/>
</dbReference>
<dbReference type="Pfam" id="PF04616">
    <property type="entry name" value="Glyco_hydro_43"/>
    <property type="match status" value="2"/>
</dbReference>
<dbReference type="InterPro" id="IPR023296">
    <property type="entry name" value="Glyco_hydro_beta-prop_sf"/>
</dbReference>
<evidence type="ECO:0000256" key="2">
    <source>
        <dbReference type="ARBA" id="ARBA00022801"/>
    </source>
</evidence>
<dbReference type="STRING" id="1224947.SAMN05216480_107109"/>
<dbReference type="Proteomes" id="UP000199138">
    <property type="component" value="Unassembled WGS sequence"/>
</dbReference>
<name>A0A1I7H670_9FLAO</name>
<feature type="chain" id="PRO_5011768598" evidence="4">
    <location>
        <begin position="21"/>
        <end position="680"/>
    </location>
</feature>
<evidence type="ECO:0000256" key="4">
    <source>
        <dbReference type="SAM" id="SignalP"/>
    </source>
</evidence>
<keyword evidence="6" id="KW-1185">Reference proteome</keyword>
<comment type="similarity">
    <text evidence="1">Belongs to the glycosyl hydrolase 43 family.</text>
</comment>
<dbReference type="RefSeq" id="WP_093025174.1">
    <property type="nucleotide sequence ID" value="NZ_FPBK01000007.1"/>
</dbReference>
<dbReference type="Gene3D" id="2.115.10.20">
    <property type="entry name" value="Glycosyl hydrolase domain, family 43"/>
    <property type="match status" value="2"/>
</dbReference>
<reference evidence="5 6" key="1">
    <citation type="submission" date="2016-10" db="EMBL/GenBank/DDBJ databases">
        <authorList>
            <person name="de Groot N.N."/>
        </authorList>
    </citation>
    <scope>NUCLEOTIDE SEQUENCE [LARGE SCALE GENOMIC DNA]</scope>
    <source>
        <strain evidence="5 6">CGMCC 1.12333</strain>
    </source>
</reference>
<dbReference type="InterPro" id="IPR006710">
    <property type="entry name" value="Glyco_hydro_43"/>
</dbReference>
<keyword evidence="4" id="KW-0732">Signal</keyword>
<evidence type="ECO:0000313" key="5">
    <source>
        <dbReference type="EMBL" id="SFU56159.1"/>
    </source>
</evidence>
<sequence length="680" mass="77463">MKNSLQLSFLLFLVLHVAVAQQTSFTPGAIWKDTDGNHINAHGGGMLFQNGVYYWYGEHKGTSSKANVGVNVYSSTDIYNWKKEGVALSVSKKKSSEITKGCVIERPKVIYNQKTKTYVMWFHLELKDQGYSAARTGLAISKTPTGPFKFIKSFRPNAGKWPINFKEEWKQEQPNEKNLEWWTPEWYKAVKQGLFVRRDFEKGQMSRDMTLFVDDDGKAYHIHSSEDNLTLHISELSDDYRSFTGKYITVAPAGHNEAPTIFKQNGTYYMITSGCTGWDPNAARSFSATSIWGPWKQLKNPAIGKDANITFDSQSTYVFPVEGKKDAFIFMADQWRPQNHIDGRYLWLPVKVVNGQPVLQFYRNWNLNVFEHQEQPKKNQKLSDIRLSDPAIVADPKTNMYYMTGTGGKLWQSKNLKEWEGPFEVAMTDPTSWMGDNPMIWAAELHQYKDKYYYFATFTNRDVKIDTVKGNVIERRASHVLVSDAAAGPYIPMKDDTYLPASKPTLDGTFWVENDTPYMIYCYEWLQNWDGTIEKIQLKPDLSGSVGEGELLFKASASPWSKEKDATGNIKPNKVTDGPYLFRTGTGRLGMIWTSWIFNDYVQGVAYSKSGTLDGPWIQDESPITPPNFGHGMLFTTFEGKTLMSVHSHKEVSGQYVRIPHLFEVDLSGDKLIVGKPYQP</sequence>
<dbReference type="SUPFAM" id="SSF75005">
    <property type="entry name" value="Arabinanase/levansucrase/invertase"/>
    <property type="match status" value="2"/>
</dbReference>
<keyword evidence="2 5" id="KW-0378">Hydrolase</keyword>
<dbReference type="OrthoDB" id="9763933at2"/>
<proteinExistence type="inferred from homology"/>
<dbReference type="CDD" id="cd18825">
    <property type="entry name" value="GH43_CtGH43-like"/>
    <property type="match status" value="1"/>
</dbReference>
<evidence type="ECO:0000313" key="6">
    <source>
        <dbReference type="Proteomes" id="UP000199138"/>
    </source>
</evidence>
<keyword evidence="3" id="KW-0326">Glycosidase</keyword>
<organism evidence="5 6">
    <name type="scientific">Pustulibacterium marinum</name>
    <dbReference type="NCBI Taxonomy" id="1224947"/>
    <lineage>
        <taxon>Bacteria</taxon>
        <taxon>Pseudomonadati</taxon>
        <taxon>Bacteroidota</taxon>
        <taxon>Flavobacteriia</taxon>
        <taxon>Flavobacteriales</taxon>
        <taxon>Flavobacteriaceae</taxon>
        <taxon>Pustulibacterium</taxon>
    </lineage>
</organism>
<dbReference type="PANTHER" id="PTHR22925:SF3">
    <property type="entry name" value="GLYCOSYL HYDROLASE FAMILY PROTEIN 43"/>
    <property type="match status" value="1"/>
</dbReference>
<dbReference type="GO" id="GO:0005975">
    <property type="term" value="P:carbohydrate metabolic process"/>
    <property type="evidence" value="ECO:0007669"/>
    <property type="project" value="InterPro"/>
</dbReference>
<feature type="signal peptide" evidence="4">
    <location>
        <begin position="1"/>
        <end position="20"/>
    </location>
</feature>
<dbReference type="GO" id="GO:0004553">
    <property type="term" value="F:hydrolase activity, hydrolyzing O-glycosyl compounds"/>
    <property type="evidence" value="ECO:0007669"/>
    <property type="project" value="InterPro"/>
</dbReference>
<evidence type="ECO:0000256" key="1">
    <source>
        <dbReference type="ARBA" id="ARBA00009865"/>
    </source>
</evidence>
<evidence type="ECO:0000256" key="3">
    <source>
        <dbReference type="ARBA" id="ARBA00023295"/>
    </source>
</evidence>
<gene>
    <name evidence="5" type="ORF">SAMN05216480_107109</name>
</gene>
<dbReference type="PANTHER" id="PTHR22925">
    <property type="entry name" value="GLYCOSYL HYDROLASE 43 FAMILY MEMBER"/>
    <property type="match status" value="1"/>
</dbReference>
<dbReference type="AlphaFoldDB" id="A0A1I7H670"/>
<protein>
    <submittedName>
        <fullName evidence="5">Glycosyl hydrolases family 43</fullName>
    </submittedName>
</protein>
<accession>A0A1I7H670</accession>